<dbReference type="InterPro" id="IPR008792">
    <property type="entry name" value="PQQD"/>
</dbReference>
<protein>
    <submittedName>
        <fullName evidence="1">Thymidylate synthase-like protein</fullName>
    </submittedName>
</protein>
<dbReference type="InterPro" id="IPR041881">
    <property type="entry name" value="PqqD_sf"/>
</dbReference>
<accession>A0A160TL42</accession>
<dbReference type="Gene3D" id="1.10.10.1150">
    <property type="entry name" value="Coenzyme PQQ synthesis protein D (PqqD)"/>
    <property type="match status" value="1"/>
</dbReference>
<organism evidence="1">
    <name type="scientific">hydrothermal vent metagenome</name>
    <dbReference type="NCBI Taxonomy" id="652676"/>
    <lineage>
        <taxon>unclassified sequences</taxon>
        <taxon>metagenomes</taxon>
        <taxon>ecological metagenomes</taxon>
    </lineage>
</organism>
<evidence type="ECO:0000313" key="1">
    <source>
        <dbReference type="EMBL" id="CUS44737.1"/>
    </source>
</evidence>
<reference evidence="1" key="1">
    <citation type="submission" date="2015-10" db="EMBL/GenBank/DDBJ databases">
        <authorList>
            <person name="Gilbert D.G."/>
        </authorList>
    </citation>
    <scope>NUCLEOTIDE SEQUENCE</scope>
</reference>
<proteinExistence type="predicted"/>
<name>A0A160TL42_9ZZZZ</name>
<dbReference type="AlphaFoldDB" id="A0A160TL42"/>
<dbReference type="Pfam" id="PF05402">
    <property type="entry name" value="PqqD"/>
    <property type="match status" value="1"/>
</dbReference>
<dbReference type="EMBL" id="CZQE01000174">
    <property type="protein sequence ID" value="CUS44737.1"/>
    <property type="molecule type" value="Genomic_DNA"/>
</dbReference>
<sequence length="76" mass="8223">MDGEVVAMNAAKGVCFGLNPVGSRVWQLTASPIRIAEICEILQREYDVDAATCEQQVVAMLEAMVRENLVEITPGA</sequence>
<gene>
    <name evidence="1" type="ORF">MGWOODY_Smn3140</name>
</gene>